<comment type="caution">
    <text evidence="5">The sequence shown here is derived from an EMBL/GenBank/DDBJ whole genome shotgun (WGS) entry which is preliminary data.</text>
</comment>
<dbReference type="GO" id="GO:0016491">
    <property type="term" value="F:oxidoreductase activity"/>
    <property type="evidence" value="ECO:0007669"/>
    <property type="project" value="UniProtKB-KW"/>
</dbReference>
<dbReference type="InterPro" id="IPR000683">
    <property type="entry name" value="Gfo/Idh/MocA-like_OxRdtase_N"/>
</dbReference>
<dbReference type="Proteomes" id="UP000541352">
    <property type="component" value="Unassembled WGS sequence"/>
</dbReference>
<dbReference type="Pfam" id="PF22725">
    <property type="entry name" value="GFO_IDH_MocA_C3"/>
    <property type="match status" value="1"/>
</dbReference>
<dbReference type="InterPro" id="IPR050984">
    <property type="entry name" value="Gfo/Idh/MocA_domain"/>
</dbReference>
<evidence type="ECO:0000259" key="4">
    <source>
        <dbReference type="Pfam" id="PF22725"/>
    </source>
</evidence>
<dbReference type="SUPFAM" id="SSF51735">
    <property type="entry name" value="NAD(P)-binding Rossmann-fold domains"/>
    <property type="match status" value="1"/>
</dbReference>
<organism evidence="5 6">
    <name type="scientific">Runella defluvii</name>
    <dbReference type="NCBI Taxonomy" id="370973"/>
    <lineage>
        <taxon>Bacteria</taxon>
        <taxon>Pseudomonadati</taxon>
        <taxon>Bacteroidota</taxon>
        <taxon>Cytophagia</taxon>
        <taxon>Cytophagales</taxon>
        <taxon>Spirosomataceae</taxon>
        <taxon>Runella</taxon>
    </lineage>
</organism>
<dbReference type="InterPro" id="IPR055170">
    <property type="entry name" value="GFO_IDH_MocA-like_dom"/>
</dbReference>
<gene>
    <name evidence="5" type="ORF">FHS57_001282</name>
</gene>
<dbReference type="EMBL" id="JACIBY010000002">
    <property type="protein sequence ID" value="MBB3837288.1"/>
    <property type="molecule type" value="Genomic_DNA"/>
</dbReference>
<protein>
    <submittedName>
        <fullName evidence="5">Putative dehydrogenase</fullName>
    </submittedName>
</protein>
<evidence type="ECO:0000313" key="5">
    <source>
        <dbReference type="EMBL" id="MBB3837288.1"/>
    </source>
</evidence>
<evidence type="ECO:0000259" key="3">
    <source>
        <dbReference type="Pfam" id="PF01408"/>
    </source>
</evidence>
<sequence length="334" mass="38244">MIRWGIIGPGRIAHKFAQDLKHVEGAVLMAVASRDKGRAETFANEYGAKYAYGSYDEIVACPELDVVYIASPHVFHFEHTLLCLSANIPVLCEKPFAMNRLQVETMVESARMRNTFLMEAFWTRFLPWTHKMLEIIESGAIGKVMGLKADFGFRANQDLTQRAYNKDLGGGALLDIGIYPVFLAYLVFGMPYEIASHCTFAETKVDESTGMTLTYRDGSFAFLSCTFRAETTSDAVIYGEKGMIFIEPRWHESKAFTVKYQDGTTERFTFDRPTWGYQYEIEEVNICLREGRKESDWWTLRDSLNLIQILDAVRNTMELVYEDHDDVPTRPFKL</sequence>
<evidence type="ECO:0000256" key="2">
    <source>
        <dbReference type="ARBA" id="ARBA00023002"/>
    </source>
</evidence>
<reference evidence="5 6" key="1">
    <citation type="submission" date="2020-08" db="EMBL/GenBank/DDBJ databases">
        <title>Genomic Encyclopedia of Type Strains, Phase IV (KMG-IV): sequencing the most valuable type-strain genomes for metagenomic binning, comparative biology and taxonomic classification.</title>
        <authorList>
            <person name="Goeker M."/>
        </authorList>
    </citation>
    <scope>NUCLEOTIDE SEQUENCE [LARGE SCALE GENOMIC DNA]</scope>
    <source>
        <strain evidence="5 6">DSM 17976</strain>
    </source>
</reference>
<accession>A0A7W5ZHB0</accession>
<dbReference type="SUPFAM" id="SSF55347">
    <property type="entry name" value="Glyceraldehyde-3-phosphate dehydrogenase-like, C-terminal domain"/>
    <property type="match status" value="1"/>
</dbReference>
<dbReference type="Pfam" id="PF01408">
    <property type="entry name" value="GFO_IDH_MocA"/>
    <property type="match status" value="1"/>
</dbReference>
<feature type="domain" description="Gfo/Idh/MocA-like oxidoreductase N-terminal" evidence="3">
    <location>
        <begin position="2"/>
        <end position="119"/>
    </location>
</feature>
<dbReference type="RefSeq" id="WP_183972028.1">
    <property type="nucleotide sequence ID" value="NZ_JACIBY010000002.1"/>
</dbReference>
<dbReference type="GO" id="GO:0000166">
    <property type="term" value="F:nucleotide binding"/>
    <property type="evidence" value="ECO:0007669"/>
    <property type="project" value="InterPro"/>
</dbReference>
<evidence type="ECO:0000256" key="1">
    <source>
        <dbReference type="ARBA" id="ARBA00010928"/>
    </source>
</evidence>
<dbReference type="PANTHER" id="PTHR22604:SF105">
    <property type="entry name" value="TRANS-1,2-DIHYDROBENZENE-1,2-DIOL DEHYDROGENASE"/>
    <property type="match status" value="1"/>
</dbReference>
<keyword evidence="6" id="KW-1185">Reference proteome</keyword>
<dbReference type="AlphaFoldDB" id="A0A7W5ZHB0"/>
<proteinExistence type="inferred from homology"/>
<comment type="similarity">
    <text evidence="1">Belongs to the Gfo/Idh/MocA family.</text>
</comment>
<name>A0A7W5ZHB0_9BACT</name>
<keyword evidence="2" id="KW-0560">Oxidoreductase</keyword>
<dbReference type="PANTHER" id="PTHR22604">
    <property type="entry name" value="OXIDOREDUCTASES"/>
    <property type="match status" value="1"/>
</dbReference>
<dbReference type="InterPro" id="IPR036291">
    <property type="entry name" value="NAD(P)-bd_dom_sf"/>
</dbReference>
<feature type="domain" description="GFO/IDH/MocA-like oxidoreductase" evidence="4">
    <location>
        <begin position="131"/>
        <end position="244"/>
    </location>
</feature>
<dbReference type="Gene3D" id="3.30.360.10">
    <property type="entry name" value="Dihydrodipicolinate Reductase, domain 2"/>
    <property type="match status" value="1"/>
</dbReference>
<evidence type="ECO:0000313" key="6">
    <source>
        <dbReference type="Proteomes" id="UP000541352"/>
    </source>
</evidence>
<dbReference type="Gene3D" id="3.40.50.720">
    <property type="entry name" value="NAD(P)-binding Rossmann-like Domain"/>
    <property type="match status" value="1"/>
</dbReference>